<feature type="transmembrane region" description="Helical" evidence="1">
    <location>
        <begin position="24"/>
        <end position="53"/>
    </location>
</feature>
<dbReference type="Proteomes" id="UP000182761">
    <property type="component" value="Unassembled WGS sequence"/>
</dbReference>
<dbReference type="OrthoDB" id="1452412at2"/>
<dbReference type="EMBL" id="FCOR01000001">
    <property type="protein sequence ID" value="CVK15340.1"/>
    <property type="molecule type" value="Genomic_DNA"/>
</dbReference>
<feature type="transmembrane region" description="Helical" evidence="1">
    <location>
        <begin position="111"/>
        <end position="129"/>
    </location>
</feature>
<reference evidence="2 3" key="1">
    <citation type="submission" date="2016-01" db="EMBL/GenBank/DDBJ databases">
        <authorList>
            <person name="McClelland M."/>
            <person name="Jain A."/>
            <person name="Saraogi P."/>
            <person name="Mendelson R."/>
            <person name="Westerman R."/>
            <person name="SanMiguel P."/>
            <person name="Csonka L."/>
        </authorList>
    </citation>
    <scope>NUCLEOTIDE SEQUENCE [LARGE SCALE GENOMIC DNA]</scope>
    <source>
        <strain evidence="2 3">R-53146</strain>
    </source>
</reference>
<keyword evidence="1" id="KW-1133">Transmembrane helix</keyword>
<name>A0A0X3ALT2_9FLAO</name>
<keyword evidence="1" id="KW-0812">Transmembrane</keyword>
<dbReference type="RefSeq" id="WP_055424568.1">
    <property type="nucleotide sequence ID" value="NZ_FCOR01000001.1"/>
</dbReference>
<dbReference type="STRING" id="1586267.GCA_001418685_00154"/>
<organism evidence="2 3">
    <name type="scientific">Apibacter mensalis</name>
    <dbReference type="NCBI Taxonomy" id="1586267"/>
    <lineage>
        <taxon>Bacteria</taxon>
        <taxon>Pseudomonadati</taxon>
        <taxon>Bacteroidota</taxon>
        <taxon>Flavobacteriia</taxon>
        <taxon>Flavobacteriales</taxon>
        <taxon>Weeksellaceae</taxon>
        <taxon>Apibacter</taxon>
    </lineage>
</organism>
<proteinExistence type="predicted"/>
<dbReference type="AlphaFoldDB" id="A0A0X3ALT2"/>
<protein>
    <submittedName>
        <fullName evidence="2">Uncharacterized protein</fullName>
    </submittedName>
</protein>
<evidence type="ECO:0000313" key="2">
    <source>
        <dbReference type="EMBL" id="CVK15340.1"/>
    </source>
</evidence>
<feature type="transmembrane region" description="Helical" evidence="1">
    <location>
        <begin position="86"/>
        <end position="105"/>
    </location>
</feature>
<keyword evidence="1" id="KW-0472">Membrane</keyword>
<feature type="transmembrane region" description="Helical" evidence="1">
    <location>
        <begin position="59"/>
        <end position="79"/>
    </location>
</feature>
<evidence type="ECO:0000313" key="3">
    <source>
        <dbReference type="Proteomes" id="UP000182761"/>
    </source>
</evidence>
<accession>A0A0X3ALT2</accession>
<gene>
    <name evidence="2" type="ORF">Ga0061079_101153</name>
</gene>
<evidence type="ECO:0000256" key="1">
    <source>
        <dbReference type="SAM" id="Phobius"/>
    </source>
</evidence>
<keyword evidence="3" id="KW-1185">Reference proteome</keyword>
<sequence length="133" mass="15434">MSSDEEIFGKRPKEYFEVREKKSVAFIFSCLYMTFMGFIPIFLGILGLMKIYFPGADHWFFILNIFLGILMIIGSIGTFNLKKKGFYLFGITLLVDILFHLSLGFEELDAINGLYLFIGFALVPIVPRWKFFK</sequence>